<evidence type="ECO:0000313" key="6">
    <source>
        <dbReference type="Proteomes" id="UP000064912"/>
    </source>
</evidence>
<dbReference type="Pfam" id="PF02371">
    <property type="entry name" value="Transposase_20"/>
    <property type="match status" value="1"/>
</dbReference>
<dbReference type="InterPro" id="IPR047650">
    <property type="entry name" value="Transpos_IS110"/>
</dbReference>
<sequence>MARKKLVGQRIMLENQIRGLAVVFGTRLPRGLSPAFVEHVFAMSEGVVGLSAAMRGLISARGAVLSAIAALDTDIKHLVRQSKACRRLMTVPGVGPLTALAFTAAVDDPGRFRRSRDLGAYLGLVPRRYQSGEIDYTGHISKTGDRRVRTLLYEAANVMLTRYKGALKLKEWALAIARRSNMRKARIALARRLAVIMHAMLKSDTDFHPA</sequence>
<reference evidence="2 6" key="1">
    <citation type="submission" date="2015-02" db="EMBL/GenBank/DDBJ databases">
        <title>Genome sequene of Rhodovulum sulfidophilum DSM 2351.</title>
        <authorList>
            <person name="Nagao N."/>
        </authorList>
    </citation>
    <scope>NUCLEOTIDE SEQUENCE [LARGE SCALE GENOMIC DNA]</scope>
    <source>
        <strain evidence="2 6">DSM 2351</strain>
    </source>
</reference>
<dbReference type="EMBL" id="AP014800">
    <property type="protein sequence ID" value="BAQ70078.1"/>
    <property type="molecule type" value="Genomic_DNA"/>
</dbReference>
<dbReference type="GO" id="GO:0004803">
    <property type="term" value="F:transposase activity"/>
    <property type="evidence" value="ECO:0007669"/>
    <property type="project" value="InterPro"/>
</dbReference>
<dbReference type="Proteomes" id="UP000064912">
    <property type="component" value="Chromosome"/>
</dbReference>
<evidence type="ECO:0000313" key="2">
    <source>
        <dbReference type="EMBL" id="BAQ69146.1"/>
    </source>
</evidence>
<dbReference type="GO" id="GO:0003677">
    <property type="term" value="F:DNA binding"/>
    <property type="evidence" value="ECO:0007669"/>
    <property type="project" value="InterPro"/>
</dbReference>
<dbReference type="InterPro" id="IPR003346">
    <property type="entry name" value="Transposase_20"/>
</dbReference>
<accession>A0A0D6B284</accession>
<organism evidence="2 6">
    <name type="scientific">Rhodovulum sulfidophilum</name>
    <name type="common">Rhodobacter sulfidophilus</name>
    <dbReference type="NCBI Taxonomy" id="35806"/>
    <lineage>
        <taxon>Bacteria</taxon>
        <taxon>Pseudomonadati</taxon>
        <taxon>Pseudomonadota</taxon>
        <taxon>Alphaproteobacteria</taxon>
        <taxon>Rhodobacterales</taxon>
        <taxon>Paracoccaceae</taxon>
        <taxon>Rhodovulum</taxon>
    </lineage>
</organism>
<evidence type="ECO:0000313" key="3">
    <source>
        <dbReference type="EMBL" id="BAQ69482.1"/>
    </source>
</evidence>
<dbReference type="EMBL" id="AP014800">
    <property type="protein sequence ID" value="BAQ70987.1"/>
    <property type="molecule type" value="Genomic_DNA"/>
</dbReference>
<evidence type="ECO:0000313" key="4">
    <source>
        <dbReference type="EMBL" id="BAQ70078.1"/>
    </source>
</evidence>
<evidence type="ECO:0000259" key="1">
    <source>
        <dbReference type="Pfam" id="PF02371"/>
    </source>
</evidence>
<gene>
    <name evidence="2" type="ORF">NHU_01991</name>
    <name evidence="3" type="ORF">NHU_02330</name>
    <name evidence="4" type="ORF">NHU_02931</name>
    <name evidence="5" type="ORF">NHU_03863</name>
</gene>
<dbReference type="EMBL" id="AP014800">
    <property type="protein sequence ID" value="BAQ69482.1"/>
    <property type="molecule type" value="Genomic_DNA"/>
</dbReference>
<feature type="domain" description="Transposase IS116/IS110/IS902 C-terminal" evidence="1">
    <location>
        <begin position="85"/>
        <end position="165"/>
    </location>
</feature>
<proteinExistence type="predicted"/>
<dbReference type="KEGG" id="rsu:NHU_03863"/>
<dbReference type="NCBIfam" id="NF033542">
    <property type="entry name" value="transpos_IS110"/>
    <property type="match status" value="1"/>
</dbReference>
<name>A0A0D6B284_RHOSU</name>
<evidence type="ECO:0000313" key="5">
    <source>
        <dbReference type="EMBL" id="BAQ70987.1"/>
    </source>
</evidence>
<dbReference type="PANTHER" id="PTHR33055">
    <property type="entry name" value="TRANSPOSASE FOR INSERTION SEQUENCE ELEMENT IS1111A"/>
    <property type="match status" value="1"/>
</dbReference>
<protein>
    <submittedName>
        <fullName evidence="2">Transposase of ISMdi14, IS110 family</fullName>
    </submittedName>
</protein>
<dbReference type="PATRIC" id="fig|35806.4.peg.2051"/>
<dbReference type="GO" id="GO:0006313">
    <property type="term" value="P:DNA transposition"/>
    <property type="evidence" value="ECO:0007669"/>
    <property type="project" value="InterPro"/>
</dbReference>
<dbReference type="EMBL" id="AP014800">
    <property type="protein sequence ID" value="BAQ69146.1"/>
    <property type="molecule type" value="Genomic_DNA"/>
</dbReference>
<dbReference type="KEGG" id="rsu:NHU_02931"/>
<dbReference type="PANTHER" id="PTHR33055:SF3">
    <property type="entry name" value="PUTATIVE TRANSPOSASE FOR IS117-RELATED"/>
    <property type="match status" value="1"/>
</dbReference>
<dbReference type="KEGG" id="rsu:NHU_01991"/>
<dbReference type="KEGG" id="rsu:NHU_02330"/>
<dbReference type="AlphaFoldDB" id="A0A0D6B284"/>